<dbReference type="EMBL" id="JAAZON010000599">
    <property type="protein sequence ID" value="NMC64098.1"/>
    <property type="molecule type" value="Genomic_DNA"/>
</dbReference>
<accession>A0A7X9FUG5</accession>
<dbReference type="Proteomes" id="UP000524246">
    <property type="component" value="Unassembled WGS sequence"/>
</dbReference>
<name>A0A7X9FUG5_9DELT</name>
<comment type="caution">
    <text evidence="1">The sequence shown here is derived from an EMBL/GenBank/DDBJ whole genome shotgun (WGS) entry which is preliminary data.</text>
</comment>
<sequence length="311" mass="34105">MKKRIRGRILLCTGMMVFCFITCVSLLQAQTKIELGNKQTKITLNSAKDALSFKIKAQNAYTTEVFAVENPPKIIVDVIGLKLKSHKSAAVPKTKLLKNFQMAISQEKVRFVFSFNGKEVPSYSTSQDKNDFLIDIGGKQEVLELKAPIIQVGIEPTINPTVAPVLTAPLGQIPTQTPEGLSPTEVPTALPTAEPNVEKKGCLLKGIVFDKGEGSVLRLQISEVSDFKLSKDKDFYFLSIQNCGVAGEHLLLPHYPPQSFPAINALRASIEEEELKLRIFVERGAKLSAVRRGDEIWLSGEGAQGSKTPVN</sequence>
<proteinExistence type="predicted"/>
<evidence type="ECO:0000313" key="2">
    <source>
        <dbReference type="Proteomes" id="UP000524246"/>
    </source>
</evidence>
<organism evidence="1 2">
    <name type="scientific">SAR324 cluster bacterium</name>
    <dbReference type="NCBI Taxonomy" id="2024889"/>
    <lineage>
        <taxon>Bacteria</taxon>
        <taxon>Deltaproteobacteria</taxon>
        <taxon>SAR324 cluster</taxon>
    </lineage>
</organism>
<dbReference type="Gene3D" id="2.60.40.3500">
    <property type="match status" value="1"/>
</dbReference>
<protein>
    <submittedName>
        <fullName evidence="1">AMIN domain-containing protein</fullName>
    </submittedName>
</protein>
<reference evidence="1 2" key="1">
    <citation type="journal article" date="2020" name="Biotechnol. Biofuels">
        <title>New insights from the biogas microbiome by comprehensive genome-resolved metagenomics of nearly 1600 species originating from multiple anaerobic digesters.</title>
        <authorList>
            <person name="Campanaro S."/>
            <person name="Treu L."/>
            <person name="Rodriguez-R L.M."/>
            <person name="Kovalovszki A."/>
            <person name="Ziels R.M."/>
            <person name="Maus I."/>
            <person name="Zhu X."/>
            <person name="Kougias P.G."/>
            <person name="Basile A."/>
            <person name="Luo G."/>
            <person name="Schluter A."/>
            <person name="Konstantinidis K.T."/>
            <person name="Angelidaki I."/>
        </authorList>
    </citation>
    <scope>NUCLEOTIDE SEQUENCE [LARGE SCALE GENOMIC DNA]</scope>
    <source>
        <strain evidence="1">AS27yjCOA_65</strain>
    </source>
</reference>
<evidence type="ECO:0000313" key="1">
    <source>
        <dbReference type="EMBL" id="NMC64098.1"/>
    </source>
</evidence>
<dbReference type="AlphaFoldDB" id="A0A7X9FUG5"/>
<gene>
    <name evidence="1" type="ORF">GYA55_13120</name>
</gene>